<evidence type="ECO:0000256" key="1">
    <source>
        <dbReference type="ARBA" id="ARBA00010582"/>
    </source>
</evidence>
<feature type="region of interest" description="Disordered" evidence="2">
    <location>
        <begin position="26"/>
        <end position="73"/>
    </location>
</feature>
<feature type="compositionally biased region" description="Pro residues" evidence="2">
    <location>
        <begin position="58"/>
        <end position="67"/>
    </location>
</feature>
<sequence>MALKSLLFAFAFVLLVSTTMVTSTEEDAIETERRHHHHHHHRHHHEKPPMKVQTYPQPKAPAYPPKPAHSNAERNSSSIFLFPEQAMASKATSIMLFVLASFLLLTTRVSSNSEELFVKDIYQKVPPPPIKASLSPPPPPATKTSPQPPPPPIYKPVPVPPPVKKLPPPPPPPYKQVPSPPVKKPPQPSPPPPPVKAPAPPPSPIKPPPRNTKECFPLCVVRCKFHSRKNVCLRACVTCCDRCKCVPPGQYGNREKCGKCYANMTTHGGMLKCP</sequence>
<gene>
    <name evidence="4" type="ORF">ACH5RR_014387</name>
</gene>
<comment type="caution">
    <text evidence="4">The sequence shown here is derived from an EMBL/GenBank/DDBJ whole genome shotgun (WGS) entry which is preliminary data.</text>
</comment>
<feature type="signal peptide" evidence="3">
    <location>
        <begin position="1"/>
        <end position="23"/>
    </location>
</feature>
<dbReference type="Proteomes" id="UP001630127">
    <property type="component" value="Unassembled WGS sequence"/>
</dbReference>
<keyword evidence="3" id="KW-0732">Signal</keyword>
<feature type="chain" id="PRO_5044812648" description="Gibberellin-regulated protein 14" evidence="3">
    <location>
        <begin position="24"/>
        <end position="274"/>
    </location>
</feature>
<accession>A0ABD3A640</accession>
<keyword evidence="5" id="KW-1185">Reference proteome</keyword>
<protein>
    <recommendedName>
        <fullName evidence="6">Gibberellin-regulated protein 14</fullName>
    </recommendedName>
</protein>
<evidence type="ECO:0000256" key="2">
    <source>
        <dbReference type="SAM" id="MobiDB-lite"/>
    </source>
</evidence>
<feature type="region of interest" description="Disordered" evidence="2">
    <location>
        <begin position="129"/>
        <end position="206"/>
    </location>
</feature>
<organism evidence="4 5">
    <name type="scientific">Cinchona calisaya</name>
    <dbReference type="NCBI Taxonomy" id="153742"/>
    <lineage>
        <taxon>Eukaryota</taxon>
        <taxon>Viridiplantae</taxon>
        <taxon>Streptophyta</taxon>
        <taxon>Embryophyta</taxon>
        <taxon>Tracheophyta</taxon>
        <taxon>Spermatophyta</taxon>
        <taxon>Magnoliopsida</taxon>
        <taxon>eudicotyledons</taxon>
        <taxon>Gunneridae</taxon>
        <taxon>Pentapetalae</taxon>
        <taxon>asterids</taxon>
        <taxon>lamiids</taxon>
        <taxon>Gentianales</taxon>
        <taxon>Rubiaceae</taxon>
        <taxon>Cinchonoideae</taxon>
        <taxon>Cinchoneae</taxon>
        <taxon>Cinchona</taxon>
    </lineage>
</organism>
<proteinExistence type="inferred from homology"/>
<dbReference type="Pfam" id="PF02704">
    <property type="entry name" value="GASA"/>
    <property type="match status" value="1"/>
</dbReference>
<reference evidence="4 5" key="1">
    <citation type="submission" date="2024-11" db="EMBL/GenBank/DDBJ databases">
        <title>A near-complete genome assembly of Cinchona calisaya.</title>
        <authorList>
            <person name="Lian D.C."/>
            <person name="Zhao X.W."/>
            <person name="Wei L."/>
        </authorList>
    </citation>
    <scope>NUCLEOTIDE SEQUENCE [LARGE SCALE GENOMIC DNA]</scope>
    <source>
        <tissue evidence="4">Nenye</tissue>
    </source>
</reference>
<comment type="similarity">
    <text evidence="1">Belongs to the GASA family.</text>
</comment>
<evidence type="ECO:0008006" key="6">
    <source>
        <dbReference type="Google" id="ProtNLM"/>
    </source>
</evidence>
<dbReference type="InterPro" id="IPR003854">
    <property type="entry name" value="GASA"/>
</dbReference>
<evidence type="ECO:0000256" key="3">
    <source>
        <dbReference type="SAM" id="SignalP"/>
    </source>
</evidence>
<dbReference type="PANTHER" id="PTHR23201:SF53">
    <property type="entry name" value="GIBBERELLIN-REGULATED PROTEIN 14"/>
    <property type="match status" value="1"/>
</dbReference>
<dbReference type="PANTHER" id="PTHR23201">
    <property type="entry name" value="EXTENSIN, PROLINE-RICH PROTEIN"/>
    <property type="match status" value="1"/>
</dbReference>
<feature type="compositionally biased region" description="Basic residues" evidence="2">
    <location>
        <begin position="34"/>
        <end position="46"/>
    </location>
</feature>
<evidence type="ECO:0000313" key="5">
    <source>
        <dbReference type="Proteomes" id="UP001630127"/>
    </source>
</evidence>
<dbReference type="AlphaFoldDB" id="A0ABD3A640"/>
<evidence type="ECO:0000313" key="4">
    <source>
        <dbReference type="EMBL" id="KAL3526015.1"/>
    </source>
</evidence>
<name>A0ABD3A640_9GENT</name>
<dbReference type="PRINTS" id="PR01217">
    <property type="entry name" value="PRICHEXTENSN"/>
</dbReference>
<dbReference type="EMBL" id="JBJUIK010000006">
    <property type="protein sequence ID" value="KAL3526015.1"/>
    <property type="molecule type" value="Genomic_DNA"/>
</dbReference>